<proteinExistence type="predicted"/>
<keyword evidence="1" id="KW-0472">Membrane</keyword>
<dbReference type="PANTHER" id="PTHR31650:SF1">
    <property type="entry name" value="WAX ESTER SYNTHASE_DIACYLGLYCEROL ACYLTRANSFERASE 4-RELATED"/>
    <property type="match status" value="1"/>
</dbReference>
<dbReference type="InterPro" id="IPR045034">
    <property type="entry name" value="O-acyltransferase_WSD1-like"/>
</dbReference>
<feature type="domain" description="O-acyltransferase WSD1 C-terminal" evidence="2">
    <location>
        <begin position="362"/>
        <end position="504"/>
    </location>
</feature>
<dbReference type="RefSeq" id="XP_017772697.1">
    <property type="nucleotide sequence ID" value="XM_017917208.1"/>
</dbReference>
<keyword evidence="1" id="KW-1133">Transmembrane helix</keyword>
<dbReference type="Pfam" id="PF06974">
    <property type="entry name" value="WS_DGAT_C"/>
    <property type="match status" value="1"/>
</dbReference>
<dbReference type="Proteomes" id="UP000695000">
    <property type="component" value="Unplaced"/>
</dbReference>
<organism evidence="3 4">
    <name type="scientific">Nicrophorus vespilloides</name>
    <name type="common">Boreal carrion beetle</name>
    <dbReference type="NCBI Taxonomy" id="110193"/>
    <lineage>
        <taxon>Eukaryota</taxon>
        <taxon>Metazoa</taxon>
        <taxon>Ecdysozoa</taxon>
        <taxon>Arthropoda</taxon>
        <taxon>Hexapoda</taxon>
        <taxon>Insecta</taxon>
        <taxon>Pterygota</taxon>
        <taxon>Neoptera</taxon>
        <taxon>Endopterygota</taxon>
        <taxon>Coleoptera</taxon>
        <taxon>Polyphaga</taxon>
        <taxon>Staphyliniformia</taxon>
        <taxon>Silphidae</taxon>
        <taxon>Nicrophorinae</taxon>
        <taxon>Nicrophorus</taxon>
    </lineage>
</organism>
<evidence type="ECO:0000259" key="2">
    <source>
        <dbReference type="Pfam" id="PF06974"/>
    </source>
</evidence>
<evidence type="ECO:0000313" key="3">
    <source>
        <dbReference type="Proteomes" id="UP000695000"/>
    </source>
</evidence>
<protein>
    <submittedName>
        <fullName evidence="4">Uncharacterized protein LOC108559842</fullName>
    </submittedName>
</protein>
<gene>
    <name evidence="4" type="primary">LOC108559842</name>
</gene>
<evidence type="ECO:0000256" key="1">
    <source>
        <dbReference type="SAM" id="Phobius"/>
    </source>
</evidence>
<reference evidence="4" key="1">
    <citation type="submission" date="2025-08" db="UniProtKB">
        <authorList>
            <consortium name="RefSeq"/>
        </authorList>
    </citation>
    <scope>IDENTIFICATION</scope>
    <source>
        <tissue evidence="4">Whole Larva</tissue>
    </source>
</reference>
<feature type="transmembrane region" description="Helical" evidence="1">
    <location>
        <begin position="33"/>
        <end position="66"/>
    </location>
</feature>
<name>A0ABM1MDP7_NICVS</name>
<accession>A0ABM1MDP7</accession>
<sequence length="514" mass="59017">MDFIKLPIFTYALVKHKLQNDFKLSKNQDMPFVIINVLLTLAALLVAIPVVLILCMYKYLISFILYMKYDKKYRYIMPGIDSFCNREYRCLINSVLFVEYKKSPSELLEDLRERINNVLHGTHEKISFTRHRFMGLDFYLKRDFNVEELVRPMIKGECTQLSSSAFAEIISIEDKLVMPGNDMGMFEVSVGQQPMAEDVYNSSNVYPILFRMHHSLCDGISFINAFYTTFIDNELPAIEKSMKDKIIENMIDLKLATQTTTIKNNMFSLRDHNSLRGYNLLEDKHFVWTTKLNSEILLKVKKIRKYYGTSFASTITACLTSSLHEHLAKSNEKIPDTILAGLVVLPKPCTFQWGKMRTEFVNEFGAVAIQLPISVDSVKNPIVTRIKLVQKEYETIQKTIDCQLNYWFIKFLIPMLPAPVTDYLKKIPSITMGISNLPGGPEFSLFNDDGKVIDNLNFPPNSTGTGIHVAIITYGSYLRLSITVDKSVVRKFTDVQEILDNTTKYIEDLADNCK</sequence>
<dbReference type="GeneID" id="108559842"/>
<dbReference type="InterPro" id="IPR009721">
    <property type="entry name" value="O-acyltransferase_WSD1_C"/>
</dbReference>
<keyword evidence="3" id="KW-1185">Reference proteome</keyword>
<keyword evidence="1" id="KW-0812">Transmembrane</keyword>
<dbReference type="PANTHER" id="PTHR31650">
    <property type="entry name" value="O-ACYLTRANSFERASE (WSD1-LIKE) FAMILY PROTEIN"/>
    <property type="match status" value="1"/>
</dbReference>
<evidence type="ECO:0000313" key="4">
    <source>
        <dbReference type="RefSeq" id="XP_017772697.1"/>
    </source>
</evidence>